<keyword evidence="1" id="KW-1133">Transmembrane helix</keyword>
<organism evidence="2 3">
    <name type="scientific">Allofournierella massiliensis</name>
    <dbReference type="NCBI Taxonomy" id="1650663"/>
    <lineage>
        <taxon>Bacteria</taxon>
        <taxon>Bacillati</taxon>
        <taxon>Bacillota</taxon>
        <taxon>Clostridia</taxon>
        <taxon>Eubacteriales</taxon>
        <taxon>Oscillospiraceae</taxon>
        <taxon>Allofournierella</taxon>
    </lineage>
</organism>
<gene>
    <name evidence="2" type="ORF">QUW08_10760</name>
</gene>
<keyword evidence="3" id="KW-1185">Reference proteome</keyword>
<accession>A0ABT7USA0</accession>
<dbReference type="RefSeq" id="WP_289600235.1">
    <property type="nucleotide sequence ID" value="NZ_JAUDCL010000019.1"/>
</dbReference>
<evidence type="ECO:0000256" key="1">
    <source>
        <dbReference type="SAM" id="Phobius"/>
    </source>
</evidence>
<protein>
    <submittedName>
        <fullName evidence="2">Uncharacterized protein</fullName>
    </submittedName>
</protein>
<feature type="transmembrane region" description="Helical" evidence="1">
    <location>
        <begin position="6"/>
        <end position="29"/>
    </location>
</feature>
<keyword evidence="1" id="KW-0812">Transmembrane</keyword>
<name>A0ABT7USA0_9FIRM</name>
<evidence type="ECO:0000313" key="2">
    <source>
        <dbReference type="EMBL" id="MDM8201763.1"/>
    </source>
</evidence>
<reference evidence="2 3" key="1">
    <citation type="submission" date="2023-06" db="EMBL/GenBank/DDBJ databases">
        <title>Identification and characterization of horizontal gene transfer across gut microbiota members of farm animals based on homology search.</title>
        <authorList>
            <person name="Schwarzerova J."/>
            <person name="Nykrynova M."/>
            <person name="Jureckova K."/>
            <person name="Cejkova D."/>
            <person name="Rychlik I."/>
        </authorList>
    </citation>
    <scope>NUCLEOTIDE SEQUENCE [LARGE SCALE GENOMIC DNA]</scope>
    <source>
        <strain evidence="2 3">ET340</strain>
    </source>
</reference>
<keyword evidence="1" id="KW-0472">Membrane</keyword>
<sequence length="40" mass="4437">MQHTLYLAALVQICLSGSILAALLLWLLVTHTLGTRRQAF</sequence>
<comment type="caution">
    <text evidence="2">The sequence shown here is derived from an EMBL/GenBank/DDBJ whole genome shotgun (WGS) entry which is preliminary data.</text>
</comment>
<dbReference type="EMBL" id="JAUDCL010000019">
    <property type="protein sequence ID" value="MDM8201763.1"/>
    <property type="molecule type" value="Genomic_DNA"/>
</dbReference>
<proteinExistence type="predicted"/>
<evidence type="ECO:0000313" key="3">
    <source>
        <dbReference type="Proteomes" id="UP001529380"/>
    </source>
</evidence>
<dbReference type="Proteomes" id="UP001529380">
    <property type="component" value="Unassembled WGS sequence"/>
</dbReference>